<reference evidence="2 3" key="1">
    <citation type="journal article" date="2013" name="J. Microbiol.">
        <title>Mucilaginibacter ginsenosidivorax sp. nov., with ginsenoside converting activity isolated from sediment.</title>
        <authorList>
            <person name="Kim J.K."/>
            <person name="Choi T.E."/>
            <person name="Liu Q.M."/>
            <person name="Park H.Y."/>
            <person name="Yi T.H."/>
            <person name="Yoon M.H."/>
            <person name="Kim S.C."/>
            <person name="Im W.T."/>
        </authorList>
    </citation>
    <scope>NUCLEOTIDE SEQUENCE [LARGE SCALE GENOMIC DNA]</scope>
    <source>
        <strain evidence="2 3">KHI28</strain>
    </source>
</reference>
<gene>
    <name evidence="2" type="ORF">FSB76_13270</name>
</gene>
<protein>
    <submittedName>
        <fullName evidence="2">Uncharacterized protein</fullName>
    </submittedName>
</protein>
<feature type="compositionally biased region" description="Basic and acidic residues" evidence="1">
    <location>
        <begin position="74"/>
        <end position="83"/>
    </location>
</feature>
<dbReference type="KEGG" id="mgk:FSB76_13270"/>
<dbReference type="Proteomes" id="UP000321362">
    <property type="component" value="Chromosome"/>
</dbReference>
<sequence>MNRDAFIKYLTDNGCVVVRNANQGYSVVRNVMNGKISGVPKEEEVYNITACRICKTLEVDPPKESEDGQGIVDLAHKNHGSKE</sequence>
<feature type="region of interest" description="Disordered" evidence="1">
    <location>
        <begin position="61"/>
        <end position="83"/>
    </location>
</feature>
<keyword evidence="3" id="KW-1185">Reference proteome</keyword>
<dbReference type="OrthoDB" id="9798547at2"/>
<evidence type="ECO:0000313" key="3">
    <source>
        <dbReference type="Proteomes" id="UP000321362"/>
    </source>
</evidence>
<dbReference type="RefSeq" id="WP_147054048.1">
    <property type="nucleotide sequence ID" value="NZ_CP042437.1"/>
</dbReference>
<dbReference type="AlphaFoldDB" id="A0A5B8W3I7"/>
<accession>A0A5B8W3I7</accession>
<name>A0A5B8W3I7_9SPHI</name>
<dbReference type="EMBL" id="CP042437">
    <property type="protein sequence ID" value="QEC76868.1"/>
    <property type="molecule type" value="Genomic_DNA"/>
</dbReference>
<organism evidence="2 3">
    <name type="scientific">Mucilaginibacter ginsenosidivorax</name>
    <dbReference type="NCBI Taxonomy" id="862126"/>
    <lineage>
        <taxon>Bacteria</taxon>
        <taxon>Pseudomonadati</taxon>
        <taxon>Bacteroidota</taxon>
        <taxon>Sphingobacteriia</taxon>
        <taxon>Sphingobacteriales</taxon>
        <taxon>Sphingobacteriaceae</taxon>
        <taxon>Mucilaginibacter</taxon>
    </lineage>
</organism>
<evidence type="ECO:0000256" key="1">
    <source>
        <dbReference type="SAM" id="MobiDB-lite"/>
    </source>
</evidence>
<proteinExistence type="predicted"/>
<evidence type="ECO:0000313" key="2">
    <source>
        <dbReference type="EMBL" id="QEC76868.1"/>
    </source>
</evidence>